<dbReference type="AlphaFoldDB" id="A0A9I9E7B5"/>
<dbReference type="Gramene" id="MELO3C029776.2.1">
    <property type="protein sequence ID" value="MELO3C029776.2.1"/>
    <property type="gene ID" value="MELO3C029776.2"/>
</dbReference>
<accession>A0A9I9E7B5</accession>
<proteinExistence type="predicted"/>
<organism evidence="1">
    <name type="scientific">Cucumis melo</name>
    <name type="common">Muskmelon</name>
    <dbReference type="NCBI Taxonomy" id="3656"/>
    <lineage>
        <taxon>Eukaryota</taxon>
        <taxon>Viridiplantae</taxon>
        <taxon>Streptophyta</taxon>
        <taxon>Embryophyta</taxon>
        <taxon>Tracheophyta</taxon>
        <taxon>Spermatophyta</taxon>
        <taxon>Magnoliopsida</taxon>
        <taxon>eudicotyledons</taxon>
        <taxon>Gunneridae</taxon>
        <taxon>Pentapetalae</taxon>
        <taxon>rosids</taxon>
        <taxon>fabids</taxon>
        <taxon>Cucurbitales</taxon>
        <taxon>Cucurbitaceae</taxon>
        <taxon>Benincaseae</taxon>
        <taxon>Cucumis</taxon>
    </lineage>
</organism>
<dbReference type="EnsemblPlants" id="MELO3C029776.2.1">
    <property type="protein sequence ID" value="MELO3C029776.2.1"/>
    <property type="gene ID" value="MELO3C029776.2"/>
</dbReference>
<protein>
    <submittedName>
        <fullName evidence="1">Uncharacterized protein</fullName>
    </submittedName>
</protein>
<name>A0A9I9E7B5_CUCME</name>
<sequence>MDLQTRNYKNTGAYSPSLRRGKQITRTEILIRQFVKRSSIVVNVPTYWLNREVYRDLEKEKCKCRKEGEIRSDTRNHGRYRLV</sequence>
<evidence type="ECO:0000313" key="1">
    <source>
        <dbReference type="EnsemblPlants" id="MELO3C029776.2.1"/>
    </source>
</evidence>
<reference evidence="1" key="1">
    <citation type="submission" date="2023-03" db="UniProtKB">
        <authorList>
            <consortium name="EnsemblPlants"/>
        </authorList>
    </citation>
    <scope>IDENTIFICATION</scope>
</reference>